<accession>S3D565</accession>
<sequence length="529" mass="57866">MVTFLSLVPEPSPPFSTDATDGGKYDYFTKYDIGKFLCNYETSSVDSMSIDSDSDFDLEPELDDADYPRPGALLHLLTNSLILAHIVPFVSAADKLNLAVASKAFYALIHGTPYAFKYLDLTRLQRFAAAQNTAPTTVSANLLRHTQWCGLPEYRLGPYYDVFNHLHNSRWLSSVNTLILDNTNVDAELVCHLLTSPSCNVRILSLRNTPSLNKETLCGFLKTLCSETGPGTAPKLKGLYLFSKEASESASDLWYRERGRVMAASTVSGGEDWASTLMACRGKVAFDGVLCSGPRHAISPAFEQVSGLDIDSTDLDLRRIPLSRLPPGEPNAKAAMATFSLGGCAGCGSAPEGWTSWGDDDASGGGVVSQFPMLWPPPRLSTNVRVAMCPDGESLHPHKTHVYRGYDETPSPSQFIARCEWCVYGRLCACCMRWWCESCLPDSAAHGLASTVGDAGVHSNEPLMKYSCRECGSTCPDCLAKTEKNCNKCRQSYCVVHNVGCTSTHCDWCSAPVYRPQQPLRRAALTSRY</sequence>
<dbReference type="HOGENOM" id="CLU_037759_0_0_1"/>
<organism evidence="1 2">
    <name type="scientific">Ophiostoma piceae (strain UAMH 11346)</name>
    <name type="common">Sap stain fungus</name>
    <dbReference type="NCBI Taxonomy" id="1262450"/>
    <lineage>
        <taxon>Eukaryota</taxon>
        <taxon>Fungi</taxon>
        <taxon>Dikarya</taxon>
        <taxon>Ascomycota</taxon>
        <taxon>Pezizomycotina</taxon>
        <taxon>Sordariomycetes</taxon>
        <taxon>Sordariomycetidae</taxon>
        <taxon>Ophiostomatales</taxon>
        <taxon>Ophiostomataceae</taxon>
        <taxon>Ophiostoma</taxon>
    </lineage>
</organism>
<dbReference type="AlphaFoldDB" id="S3D565"/>
<reference evidence="1 2" key="1">
    <citation type="journal article" date="2013" name="BMC Genomics">
        <title>The genome and transcriptome of the pine saprophyte Ophiostoma piceae, and a comparison with the bark beetle-associated pine pathogen Grosmannia clavigera.</title>
        <authorList>
            <person name="Haridas S."/>
            <person name="Wang Y."/>
            <person name="Lim L."/>
            <person name="Massoumi Alamouti S."/>
            <person name="Jackman S."/>
            <person name="Docking R."/>
            <person name="Robertson G."/>
            <person name="Birol I."/>
            <person name="Bohlmann J."/>
            <person name="Breuil C."/>
        </authorList>
    </citation>
    <scope>NUCLEOTIDE SEQUENCE [LARGE SCALE GENOMIC DNA]</scope>
    <source>
        <strain evidence="1 2">UAMH 11346</strain>
    </source>
</reference>
<keyword evidence="2" id="KW-1185">Reference proteome</keyword>
<name>S3D565_OPHP1</name>
<proteinExistence type="predicted"/>
<dbReference type="VEuPathDB" id="FungiDB:F503_04142"/>
<evidence type="ECO:0000313" key="1">
    <source>
        <dbReference type="EMBL" id="EPE08555.1"/>
    </source>
</evidence>
<gene>
    <name evidence="1" type="ORF">F503_04142</name>
</gene>
<dbReference type="STRING" id="1262450.S3D565"/>
<evidence type="ECO:0000313" key="2">
    <source>
        <dbReference type="Proteomes" id="UP000016923"/>
    </source>
</evidence>
<protein>
    <submittedName>
        <fullName evidence="1">Ubiquitin fusion degradation protein</fullName>
    </submittedName>
</protein>
<dbReference type="EMBL" id="KE148148">
    <property type="protein sequence ID" value="EPE08555.1"/>
    <property type="molecule type" value="Genomic_DNA"/>
</dbReference>
<dbReference type="OrthoDB" id="5345494at2759"/>
<dbReference type="Proteomes" id="UP000016923">
    <property type="component" value="Unassembled WGS sequence"/>
</dbReference>
<dbReference type="eggNOG" id="ENOG502QQ04">
    <property type="taxonomic scope" value="Eukaryota"/>
</dbReference>
<dbReference type="OMA" id="FNVRILS"/>